<dbReference type="InterPro" id="IPR004675">
    <property type="entry name" value="AhpD_core"/>
</dbReference>
<name>E5ART0_MYCRK</name>
<dbReference type="KEGG" id="brh:RBRH_00139"/>
<dbReference type="InterPro" id="IPR003779">
    <property type="entry name" value="CMD-like"/>
</dbReference>
<dbReference type="Gene3D" id="1.20.1290.10">
    <property type="entry name" value="AhpD-like"/>
    <property type="match status" value="1"/>
</dbReference>
<evidence type="ECO:0000259" key="1">
    <source>
        <dbReference type="Pfam" id="PF02627"/>
    </source>
</evidence>
<sequence length="154" mass="17030">MMSQPRLPYRELSKDAYLALASVNAALGRSTLGQKLCDLVFLRVSQINGCAFCVDMHSHDLLQQSENMQRLLSMPTWRETELFDARESAALNWAERLTTLPGGHPADADFQALKAHFSDTEIADLTFAIAVINAWNRLGVGMQLPVPRRTASAG</sequence>
<gene>
    <name evidence="2" type="ordered locus">RBRH_00139</name>
</gene>
<accession>E5ART0</accession>
<dbReference type="InterPro" id="IPR029032">
    <property type="entry name" value="AhpD-like"/>
</dbReference>
<dbReference type="PANTHER" id="PTHR34846:SF10">
    <property type="entry name" value="CYTOPLASMIC PROTEIN"/>
    <property type="match status" value="1"/>
</dbReference>
<protein>
    <submittedName>
        <fullName evidence="2">Transposase</fullName>
    </submittedName>
</protein>
<organism evidence="2 3">
    <name type="scientific">Mycetohabitans rhizoxinica (strain DSM 19002 / CIP 109453 / HKI 454)</name>
    <name type="common">Paraburkholderia rhizoxinica</name>
    <dbReference type="NCBI Taxonomy" id="882378"/>
    <lineage>
        <taxon>Bacteria</taxon>
        <taxon>Pseudomonadati</taxon>
        <taxon>Pseudomonadota</taxon>
        <taxon>Betaproteobacteria</taxon>
        <taxon>Burkholderiales</taxon>
        <taxon>Burkholderiaceae</taxon>
        <taxon>Mycetohabitans</taxon>
    </lineage>
</organism>
<evidence type="ECO:0000313" key="3">
    <source>
        <dbReference type="Proteomes" id="UP000007437"/>
    </source>
</evidence>
<dbReference type="Proteomes" id="UP000007437">
    <property type="component" value="Chromosome"/>
</dbReference>
<dbReference type="NCBIfam" id="TIGR00778">
    <property type="entry name" value="ahpD_dom"/>
    <property type="match status" value="1"/>
</dbReference>
<dbReference type="SUPFAM" id="SSF69118">
    <property type="entry name" value="AhpD-like"/>
    <property type="match status" value="1"/>
</dbReference>
<dbReference type="AlphaFoldDB" id="E5ART0"/>
<proteinExistence type="predicted"/>
<feature type="domain" description="Carboxymuconolactone decarboxylase-like" evidence="1">
    <location>
        <begin position="20"/>
        <end position="95"/>
    </location>
</feature>
<dbReference type="Pfam" id="PF02627">
    <property type="entry name" value="CMD"/>
    <property type="match status" value="1"/>
</dbReference>
<dbReference type="EMBL" id="FR687359">
    <property type="protein sequence ID" value="CBW75312.1"/>
    <property type="molecule type" value="Genomic_DNA"/>
</dbReference>
<dbReference type="STRING" id="882378.RBRH_00139"/>
<dbReference type="eggNOG" id="COG2128">
    <property type="taxonomic scope" value="Bacteria"/>
</dbReference>
<reference evidence="2 3" key="1">
    <citation type="journal article" date="2011" name="J. Bacteriol.">
        <title>Complete genome sequence of Burkholderia rhizoxinica, an endosymbiont of Rhizopus microsporus.</title>
        <authorList>
            <person name="Lackner G."/>
            <person name="Moebius N."/>
            <person name="Partida-Martinez L."/>
            <person name="Hertweck C."/>
        </authorList>
    </citation>
    <scope>NUCLEOTIDE SEQUENCE [LARGE SCALE GENOMIC DNA]</scope>
    <source>
        <strain evidence="3">DSM 19002 / CIP 109453 / HKI 454</strain>
    </source>
</reference>
<dbReference type="RefSeq" id="WP_013435541.1">
    <property type="nucleotide sequence ID" value="NC_014722.1"/>
</dbReference>
<dbReference type="PANTHER" id="PTHR34846">
    <property type="entry name" value="4-CARBOXYMUCONOLACTONE DECARBOXYLASE FAMILY PROTEIN (AFU_ORTHOLOGUE AFUA_6G11590)"/>
    <property type="match status" value="1"/>
</dbReference>
<dbReference type="HOGENOM" id="CLU_082760_6_0_4"/>
<evidence type="ECO:0000313" key="2">
    <source>
        <dbReference type="EMBL" id="CBW75312.1"/>
    </source>
</evidence>
<dbReference type="GO" id="GO:0051920">
    <property type="term" value="F:peroxiredoxin activity"/>
    <property type="evidence" value="ECO:0007669"/>
    <property type="project" value="InterPro"/>
</dbReference>